<dbReference type="SMART" id="SM00052">
    <property type="entry name" value="EAL"/>
    <property type="match status" value="1"/>
</dbReference>
<dbReference type="AlphaFoldDB" id="A0A847SEI6"/>
<dbReference type="InterPro" id="IPR001633">
    <property type="entry name" value="EAL_dom"/>
</dbReference>
<dbReference type="SMART" id="SM00448">
    <property type="entry name" value="REC"/>
    <property type="match status" value="1"/>
</dbReference>
<evidence type="ECO:0000259" key="4">
    <source>
        <dbReference type="PROSITE" id="PS50887"/>
    </source>
</evidence>
<proteinExistence type="predicted"/>
<dbReference type="PANTHER" id="PTHR33121:SF79">
    <property type="entry name" value="CYCLIC DI-GMP PHOSPHODIESTERASE PDED-RELATED"/>
    <property type="match status" value="1"/>
</dbReference>
<feature type="domain" description="EAL" evidence="3">
    <location>
        <begin position="324"/>
        <end position="577"/>
    </location>
</feature>
<dbReference type="PANTHER" id="PTHR33121">
    <property type="entry name" value="CYCLIC DI-GMP PHOSPHODIESTERASE PDEF"/>
    <property type="match status" value="1"/>
</dbReference>
<dbReference type="SUPFAM" id="SSF55073">
    <property type="entry name" value="Nucleotide cyclase"/>
    <property type="match status" value="1"/>
</dbReference>
<dbReference type="InterPro" id="IPR043128">
    <property type="entry name" value="Rev_trsase/Diguanyl_cyclase"/>
</dbReference>
<dbReference type="InterPro" id="IPR001789">
    <property type="entry name" value="Sig_transdc_resp-reg_receiver"/>
</dbReference>
<evidence type="ECO:0000313" key="5">
    <source>
        <dbReference type="EMBL" id="NLR75699.1"/>
    </source>
</evidence>
<dbReference type="InterPro" id="IPR000160">
    <property type="entry name" value="GGDEF_dom"/>
</dbReference>
<feature type="modified residue" description="4-aspartylphosphate" evidence="1">
    <location>
        <position position="62"/>
    </location>
</feature>
<feature type="domain" description="GGDEF" evidence="4">
    <location>
        <begin position="181"/>
        <end position="314"/>
    </location>
</feature>
<dbReference type="Proteomes" id="UP000587991">
    <property type="component" value="Unassembled WGS sequence"/>
</dbReference>
<dbReference type="CDD" id="cd01948">
    <property type="entry name" value="EAL"/>
    <property type="match status" value="1"/>
</dbReference>
<dbReference type="PROSITE" id="PS50110">
    <property type="entry name" value="RESPONSE_REGULATORY"/>
    <property type="match status" value="1"/>
</dbReference>
<dbReference type="SMART" id="SM00267">
    <property type="entry name" value="GGDEF"/>
    <property type="match status" value="1"/>
</dbReference>
<dbReference type="InterPro" id="IPR035919">
    <property type="entry name" value="EAL_sf"/>
</dbReference>
<evidence type="ECO:0000259" key="3">
    <source>
        <dbReference type="PROSITE" id="PS50883"/>
    </source>
</evidence>
<evidence type="ECO:0000259" key="2">
    <source>
        <dbReference type="PROSITE" id="PS50110"/>
    </source>
</evidence>
<evidence type="ECO:0000256" key="1">
    <source>
        <dbReference type="PROSITE-ProRule" id="PRU00169"/>
    </source>
</evidence>
<dbReference type="InterPro" id="IPR029787">
    <property type="entry name" value="Nucleotide_cyclase"/>
</dbReference>
<dbReference type="PROSITE" id="PS50887">
    <property type="entry name" value="GGDEF"/>
    <property type="match status" value="1"/>
</dbReference>
<dbReference type="InterPro" id="IPR050706">
    <property type="entry name" value="Cyclic-di-GMP_PDE-like"/>
</dbReference>
<dbReference type="CDD" id="cd01949">
    <property type="entry name" value="GGDEF"/>
    <property type="match status" value="1"/>
</dbReference>
<name>A0A847SEI6_9NEIS</name>
<dbReference type="Pfam" id="PF00563">
    <property type="entry name" value="EAL"/>
    <property type="match status" value="1"/>
</dbReference>
<comment type="caution">
    <text evidence="5">The sequence shown here is derived from an EMBL/GenBank/DDBJ whole genome shotgun (WGS) entry which is preliminary data.</text>
</comment>
<dbReference type="RefSeq" id="WP_168877347.1">
    <property type="nucleotide sequence ID" value="NZ_JABAIM010000002.1"/>
</dbReference>
<dbReference type="PROSITE" id="PS50883">
    <property type="entry name" value="EAL"/>
    <property type="match status" value="1"/>
</dbReference>
<dbReference type="EMBL" id="JABAIM010000002">
    <property type="protein sequence ID" value="NLR75699.1"/>
    <property type="molecule type" value="Genomic_DNA"/>
</dbReference>
<feature type="domain" description="Response regulatory" evidence="2">
    <location>
        <begin position="11"/>
        <end position="128"/>
    </location>
</feature>
<gene>
    <name evidence="5" type="ORF">HF682_11050</name>
</gene>
<dbReference type="Gene3D" id="3.20.20.450">
    <property type="entry name" value="EAL domain"/>
    <property type="match status" value="1"/>
</dbReference>
<dbReference type="GO" id="GO:0071111">
    <property type="term" value="F:cyclic-guanylate-specific phosphodiesterase activity"/>
    <property type="evidence" value="ECO:0007669"/>
    <property type="project" value="InterPro"/>
</dbReference>
<protein>
    <submittedName>
        <fullName evidence="5">EAL domain-containing protein</fullName>
    </submittedName>
</protein>
<dbReference type="InterPro" id="IPR011006">
    <property type="entry name" value="CheY-like_superfamily"/>
</dbReference>
<sequence length="589" mass="65625">MNPSNELPRLRILIVDDDDVDRERLTRLLNRSSRDADVTEASSGEEALSRLISGVFDCVVLDYQLGDINGMELLPSLQGKLGPDFPVIMVTGLGDDNIAAEAMRRGVFDYLTKHQIDAERLLNAIDNGLHHQKLMQEVAEAEQKLRRMSLYDPLTGLPNRNLFFDHLENLFFAASRSTSRNSFALFLLNLNLFKEVNDRLGHEAGDQLLVEVARRLQSVARPSDLFARLGGDEFAATLVEMETPEDAVQLAEKICSVIRQPIAVGGEVVSIDISIGIVFYPHNGNNRRDLLTQADDAMAAAKHGSRGYMLYSDLRPSGGPQPSPVLLAHRLSEALERQELFLHYQPKISLQDGQLVGVEALVRWRTREGVNISPAEFIPVAERASIIHPLNDMIFEQAMQQAVQWRAQGWQFPVSVNLSARLIDDAQFLTRLTSRLYELGLPPEALVIELTETALIANPNQAMTVLEAFRSNQLAISVDDFGAGYTSLGYLREMDIAEIKIDQMFVRQLQAGSRDASIVRSVAALGKGFGVHVTAEGVEDPSQWALLRALGCDHGQGYSIARPMPAEAFPQWWRKWQQEHQQQPPFTAS</sequence>
<dbReference type="Pfam" id="PF00072">
    <property type="entry name" value="Response_reg"/>
    <property type="match status" value="1"/>
</dbReference>
<evidence type="ECO:0000313" key="6">
    <source>
        <dbReference type="Proteomes" id="UP000587991"/>
    </source>
</evidence>
<dbReference type="SUPFAM" id="SSF52172">
    <property type="entry name" value="CheY-like"/>
    <property type="match status" value="1"/>
</dbReference>
<keyword evidence="6" id="KW-1185">Reference proteome</keyword>
<dbReference type="NCBIfam" id="TIGR00254">
    <property type="entry name" value="GGDEF"/>
    <property type="match status" value="1"/>
</dbReference>
<dbReference type="Gene3D" id="3.40.50.2300">
    <property type="match status" value="1"/>
</dbReference>
<dbReference type="Gene3D" id="3.30.70.270">
    <property type="match status" value="1"/>
</dbReference>
<organism evidence="5 6">
    <name type="scientific">Leeia aquatica</name>
    <dbReference type="NCBI Taxonomy" id="2725557"/>
    <lineage>
        <taxon>Bacteria</taxon>
        <taxon>Pseudomonadati</taxon>
        <taxon>Pseudomonadota</taxon>
        <taxon>Betaproteobacteria</taxon>
        <taxon>Neisseriales</taxon>
        <taxon>Leeiaceae</taxon>
        <taxon>Leeia</taxon>
    </lineage>
</organism>
<reference evidence="5 6" key="1">
    <citation type="submission" date="2020-04" db="EMBL/GenBank/DDBJ databases">
        <title>Draft genome of Leeia sp. IMCC25680.</title>
        <authorList>
            <person name="Song J."/>
            <person name="Cho J.-C."/>
        </authorList>
    </citation>
    <scope>NUCLEOTIDE SEQUENCE [LARGE SCALE GENOMIC DNA]</scope>
    <source>
        <strain evidence="5 6">IMCC25680</strain>
    </source>
</reference>
<dbReference type="SUPFAM" id="SSF141868">
    <property type="entry name" value="EAL domain-like"/>
    <property type="match status" value="1"/>
</dbReference>
<dbReference type="GO" id="GO:0000160">
    <property type="term" value="P:phosphorelay signal transduction system"/>
    <property type="evidence" value="ECO:0007669"/>
    <property type="project" value="InterPro"/>
</dbReference>
<keyword evidence="1" id="KW-0597">Phosphoprotein</keyword>
<dbReference type="Pfam" id="PF00990">
    <property type="entry name" value="GGDEF"/>
    <property type="match status" value="1"/>
</dbReference>
<accession>A0A847SEI6</accession>